<evidence type="ECO:0000313" key="2">
    <source>
        <dbReference type="Proteomes" id="UP000056322"/>
    </source>
</evidence>
<reference evidence="2" key="1">
    <citation type="submission" date="2014-12" db="EMBL/GenBank/DDBJ databases">
        <authorList>
            <person name="Salcher M.M."/>
        </authorList>
    </citation>
    <scope>NUCLEOTIDE SEQUENCE [LARGE SCALE GENOMIC DNA]</scope>
    <source>
        <strain evidence="2">MMS-10A-171</strain>
    </source>
</reference>
<proteinExistence type="predicted"/>
<dbReference type="InterPro" id="IPR007434">
    <property type="entry name" value="FemAB-like"/>
</dbReference>
<sequence>MYKIQWQQSVEDIPEALWQESFAAPYEGKWWYAALERAGLDAQFKFMYGLVSYNDKPLAIAPAFLMDVPIALVIPPALLPIFNILGKFFPALLYQRTFFIGSPCSDEGRVGLGHGANSLEVFALINKAMRTKADELGASMRVWKDFAQEQQPALVPLLKNDGLFHLVSFPGTNLYLDGKNKNDYISSLKASRRNKIKKKMKQANDAPVYVEIVSYPNTAVMDEIFSLFWQTYEKGNTKFEQLNRAFFEEISQYENSHYVILRKNESKEMLCFMLCFKLGEHVVNKFIGIDYSQPKEWFLYFRLWDAAVEWSYSVGATSIQSGQTGYAPKIELGNEMVALSNYCQHKNPVVNFIYQLVAKTINWDTLDPDLAIYVKAYPELKPANLK</sequence>
<dbReference type="STRING" id="1581680.BN1209_0223"/>
<dbReference type="RefSeq" id="WP_045750577.1">
    <property type="nucleotide sequence ID" value="NZ_LN794158.1"/>
</dbReference>
<evidence type="ECO:0008006" key="3">
    <source>
        <dbReference type="Google" id="ProtNLM"/>
    </source>
</evidence>
<dbReference type="KEGG" id="mbac:BN1209_0223"/>
<dbReference type="SUPFAM" id="SSF55729">
    <property type="entry name" value="Acyl-CoA N-acyltransferases (Nat)"/>
    <property type="match status" value="1"/>
</dbReference>
<name>A0A0B7IW08_9PROT</name>
<accession>A0A0B7IW08</accession>
<dbReference type="Pfam" id="PF04339">
    <property type="entry name" value="FemAB_like"/>
    <property type="match status" value="1"/>
</dbReference>
<dbReference type="OrthoDB" id="8533828at2"/>
<dbReference type="EMBL" id="LN794158">
    <property type="protein sequence ID" value="CEN55277.1"/>
    <property type="molecule type" value="Genomic_DNA"/>
</dbReference>
<dbReference type="AlphaFoldDB" id="A0A0B7IW08"/>
<dbReference type="InterPro" id="IPR016181">
    <property type="entry name" value="Acyl_CoA_acyltransferase"/>
</dbReference>
<dbReference type="Proteomes" id="UP000056322">
    <property type="component" value="Chromosome 1"/>
</dbReference>
<gene>
    <name evidence="1" type="ORF">BN1209_0223</name>
</gene>
<keyword evidence="2" id="KW-1185">Reference proteome</keyword>
<organism evidence="1 2">
    <name type="scientific">Candidatus Methylopumilus turicensis</name>
    <dbReference type="NCBI Taxonomy" id="1581680"/>
    <lineage>
        <taxon>Bacteria</taxon>
        <taxon>Pseudomonadati</taxon>
        <taxon>Pseudomonadota</taxon>
        <taxon>Betaproteobacteria</taxon>
        <taxon>Nitrosomonadales</taxon>
        <taxon>Methylophilaceae</taxon>
        <taxon>Candidatus Methylopumilus</taxon>
    </lineage>
</organism>
<evidence type="ECO:0000313" key="1">
    <source>
        <dbReference type="EMBL" id="CEN55277.1"/>
    </source>
</evidence>
<dbReference type="HOGENOM" id="CLU_686626_0_0_4"/>
<protein>
    <recommendedName>
        <fullName evidence="3">BioF2-like acetyltransferase domain-containing protein</fullName>
    </recommendedName>
</protein>
<dbReference type="Gene3D" id="3.40.630.30">
    <property type="match status" value="1"/>
</dbReference>